<evidence type="ECO:0000256" key="10">
    <source>
        <dbReference type="ARBA" id="ARBA00023015"/>
    </source>
</evidence>
<gene>
    <name evidence="20" type="primary">XRN1</name>
</gene>
<dbReference type="Gene3D" id="2.170.260.40">
    <property type="match status" value="1"/>
</dbReference>
<keyword evidence="8" id="KW-0378">Hydrolase</keyword>
<protein>
    <recommendedName>
        <fullName evidence="3">5'-3' exoribonuclease 2</fullName>
    </recommendedName>
</protein>
<keyword evidence="12" id="KW-0539">Nucleus</keyword>
<dbReference type="InterPro" id="IPR041106">
    <property type="entry name" value="XRN1_D2_D3"/>
</dbReference>
<reference evidence="20" key="1">
    <citation type="journal article" date="2013" name="Genome Biol. Evol.">
        <title>Punctuated emergences of genetic and phenotypic innovations in eumetazoan, bilaterian, euteleostome, and hominidae ancestors.</title>
        <authorList>
            <person name="Wenger Y."/>
            <person name="Galliot B."/>
        </authorList>
    </citation>
    <scope>NUCLEOTIDE SEQUENCE</scope>
    <source>
        <tissue evidence="20">Whole animals</tissue>
    </source>
</reference>
<evidence type="ECO:0000256" key="14">
    <source>
        <dbReference type="SAM" id="MobiDB-lite"/>
    </source>
</evidence>
<dbReference type="GO" id="GO:0000956">
    <property type="term" value="P:nuclear-transcribed mRNA catabolic process"/>
    <property type="evidence" value="ECO:0007669"/>
    <property type="project" value="InterPro"/>
</dbReference>
<dbReference type="InterPro" id="IPR047008">
    <property type="entry name" value="XRN1_SH3_sf"/>
</dbReference>
<dbReference type="InterPro" id="IPR004859">
    <property type="entry name" value="Xrn1_N"/>
</dbReference>
<dbReference type="PANTHER" id="PTHR12341:SF7">
    <property type="entry name" value="5'-3' EXORIBONUCLEASE 1"/>
    <property type="match status" value="1"/>
</dbReference>
<evidence type="ECO:0000259" key="16">
    <source>
        <dbReference type="Pfam" id="PF17846"/>
    </source>
</evidence>
<dbReference type="OrthoDB" id="372487at2759"/>
<feature type="compositionally biased region" description="Polar residues" evidence="14">
    <location>
        <begin position="1203"/>
        <end position="1214"/>
    </location>
</feature>
<keyword evidence="9" id="KW-0269">Exonuclease</keyword>
<feature type="domain" description="Xrn1 N-terminal" evidence="15">
    <location>
        <begin position="4"/>
        <end position="230"/>
    </location>
</feature>
<proteinExistence type="evidence at transcript level"/>
<dbReference type="InterPro" id="IPR041385">
    <property type="entry name" value="SH3_12"/>
</dbReference>
<evidence type="ECO:0000256" key="4">
    <source>
        <dbReference type="ARBA" id="ARBA00022472"/>
    </source>
</evidence>
<evidence type="ECO:0000259" key="18">
    <source>
        <dbReference type="Pfam" id="PF18332"/>
    </source>
</evidence>
<dbReference type="InterPro" id="IPR040992">
    <property type="entry name" value="XRN1_D1"/>
</dbReference>
<dbReference type="InterPro" id="IPR041412">
    <property type="entry name" value="Xrn1_helical"/>
</dbReference>
<keyword evidence="7" id="KW-0540">Nuclease</keyword>
<evidence type="ECO:0000256" key="6">
    <source>
        <dbReference type="ARBA" id="ARBA00022664"/>
    </source>
</evidence>
<feature type="non-terminal residue" evidence="20">
    <location>
        <position position="1"/>
    </location>
</feature>
<dbReference type="FunFam" id="3.40.50.12390:FF:000004">
    <property type="entry name" value="5'-3' exoribonuclease 1"/>
    <property type="match status" value="1"/>
</dbReference>
<evidence type="ECO:0000256" key="5">
    <source>
        <dbReference type="ARBA" id="ARBA00022552"/>
    </source>
</evidence>
<dbReference type="InterPro" id="IPR016494">
    <property type="entry name" value="5_3_exoribonuclease_1"/>
</dbReference>
<dbReference type="GO" id="GO:0006397">
    <property type="term" value="P:mRNA processing"/>
    <property type="evidence" value="ECO:0007669"/>
    <property type="project" value="UniProtKB-KW"/>
</dbReference>
<dbReference type="FunFam" id="3.40.50.12390:FF:000005">
    <property type="entry name" value="5'-3' exoribonuclease 2"/>
    <property type="match status" value="1"/>
</dbReference>
<feature type="compositionally biased region" description="Polar residues" evidence="14">
    <location>
        <begin position="1283"/>
        <end position="1300"/>
    </location>
</feature>
<dbReference type="PIRSF" id="PIRSF006743">
    <property type="entry name" value="Exonuclease_Xnr1"/>
    <property type="match status" value="1"/>
</dbReference>
<evidence type="ECO:0000256" key="8">
    <source>
        <dbReference type="ARBA" id="ARBA00022801"/>
    </source>
</evidence>
<evidence type="ECO:0000259" key="19">
    <source>
        <dbReference type="Pfam" id="PF18334"/>
    </source>
</evidence>
<keyword evidence="4" id="KW-0806">Transcription termination</keyword>
<evidence type="ECO:0000256" key="7">
    <source>
        <dbReference type="ARBA" id="ARBA00022722"/>
    </source>
</evidence>
<dbReference type="GO" id="GO:0006353">
    <property type="term" value="P:DNA-templated transcription termination"/>
    <property type="evidence" value="ECO:0007669"/>
    <property type="project" value="UniProtKB-KW"/>
</dbReference>
<dbReference type="Pfam" id="PF18332">
    <property type="entry name" value="XRN1_D1"/>
    <property type="match status" value="1"/>
</dbReference>
<keyword evidence="10" id="KW-0805">Transcription regulation</keyword>
<dbReference type="EMBL" id="HAAD01002638">
    <property type="protein sequence ID" value="CDG68870.1"/>
    <property type="molecule type" value="mRNA"/>
</dbReference>
<evidence type="ECO:0000256" key="9">
    <source>
        <dbReference type="ARBA" id="ARBA00022839"/>
    </source>
</evidence>
<dbReference type="Pfam" id="PF18334">
    <property type="entry name" value="XRN1_D2_D3"/>
    <property type="match status" value="1"/>
</dbReference>
<comment type="similarity">
    <text evidence="2">Belongs to the 5'-3' exonuclease family. XRN2/RAT1 subfamily.</text>
</comment>
<comment type="subcellular location">
    <subcellularLocation>
        <location evidence="1">Nucleus</location>
    </subcellularLocation>
</comment>
<evidence type="ECO:0000256" key="11">
    <source>
        <dbReference type="ARBA" id="ARBA00023163"/>
    </source>
</evidence>
<dbReference type="PANTHER" id="PTHR12341">
    <property type="entry name" value="5'-&gt;3' EXORIBONUCLEASE"/>
    <property type="match status" value="1"/>
</dbReference>
<feature type="domain" description="Xrn1 helical" evidence="16">
    <location>
        <begin position="275"/>
        <end position="619"/>
    </location>
</feature>
<evidence type="ECO:0000256" key="1">
    <source>
        <dbReference type="ARBA" id="ARBA00004123"/>
    </source>
</evidence>
<dbReference type="FunFam" id="1.25.40.1050:FF:000002">
    <property type="entry name" value="5'-3' exoribonuclease"/>
    <property type="match status" value="1"/>
</dbReference>
<dbReference type="GO" id="GO:0005634">
    <property type="term" value="C:nucleus"/>
    <property type="evidence" value="ECO:0007669"/>
    <property type="project" value="UniProtKB-SubCell"/>
</dbReference>
<evidence type="ECO:0000313" key="20">
    <source>
        <dbReference type="EMBL" id="CDG68870.1"/>
    </source>
</evidence>
<evidence type="ECO:0000259" key="17">
    <source>
        <dbReference type="Pfam" id="PF18129"/>
    </source>
</evidence>
<dbReference type="Gene3D" id="3.40.50.12390">
    <property type="match status" value="2"/>
</dbReference>
<sequence>KKTMGVPKFYRWLSERYPCLSQIIKENQIPEFDNLYLDMNGIIHPCSHPNDDDPHFRITEAQIFKNIFNYIEVLFRIIKPKQNFFMAVDGCAPRAKMNQQRSRRFRTAKEAEEAIRKAIQKGQTLPPDDRFDSNCITPGTEFMWRLQHQLKYFINQKISSDPLWQECTIYLSGHDVPGEGEHKVMDFIRYCKSKPDYDPNTRHCLYGLDADLIMLGLSTHEPHFSLLREEIRYGKQSKRLLRPDEQTFHLLHLSLLREYLEMEFIIVKDLLHFRFDTERIIDDWIFLGFLVGNDFVPHLPHMHINHDALPYIFKIYKEFLPTTDGYLNDGGMINLCRLKKFFEFLSKFDRERFHEVYADLKWLESKGSGKLLENSAGKKKFADVMRELALEELNEDLEEIRKSKLFDSQYSINANISGAFDELSLNLTPEKPGKLKTLNDDIEVEDDETFELEFQQHKRHYYMEKFDMDIADNEHIQTICTEYVIALQWISHYYFNGLQSWSWYYPYHYSPYISDVANFELKEINFEMGHPFLPFEQLLAVLPAASRKLLPEAYQSLMIMDNSPIIDFYPPDFRTDLNGKQQDWEGVVLIPFIDETRLLKAVRENCSRLTEEEKQRNSFGCSYKYNYDKALNFVYPSCHPDFDDITSCKAKVEIVHKDLHRLQINQIKKGLMKDIKLDIYLQGFPTMKHLKFESYLEKAGVKVFQYSSRSENTIIKILSPSNQNIEDIAKQLLGEIAYVEWPYMVEANIVSVTNDSVKYFLGDNNEIASKLVQGEEYKNIKKEMKAIATYHMEKRGIQLGDIKILVQAKLLLGERYNCSQKGAVQLEKEWSSQIEFYPLQTVVQNLLVHNQKRDVLDSVPKLFPTNSLCFMMSFPFYGCCGEVVEIEKETGRVRVALNVLEEPEFSCIIDIYDSLTTQYVSDRTISQRLGLPTHLLSRITGNVFINMSNNTDSSSLINVGLKLKYTGQNKELLGYARRSGQGWTYSPAALTVIKKYMNEFPELFEALGKTNGVENCKFNELLPGQSRKYMDKVQAFLKSQLCFNNELVQCGSSSLDEPVVKKIEEIVDLYKLKNESKIVKVKVKPQALFRPTQFFGKLAPDPSTEFLLMDRVVNVQNGITVPLGLRGTVIGLQEDENNKNSKELKIEILFDECFLGAVERRSKEKRVYILCPNSLLNISYGERKNSKKNGTPLGLSTIFQNKISSTNSNNQSPLKDSPRQTPGKDLKDSPRQTPGIIRTPTQNYSSPSPRYKYHNDGFHNRNYHSQNSGGQLISPDYWLKGYTRNSTPQQNTYRQSSPYTKQHRYRTPNSAESVPKNVSHDSNDFMNMWQELRRAEQQKDKNQQPYVDQNATAAVHQLLHIPLKNKSPVAQVFNKTPTGPSYPCLNQQFTPFTPPHPFMPFTPPQSHTPFRHVFNPCTDSNLSVFTNSQAKSTPVLNLNEKISEKSLFVPHQVLVKTTTPQVNSSEVVENQIKDILGIKTKSSDEQIKDLLGIKKAPTSKSDDSDQIKKLLGINSECKTKTDSSSALSSPPCLDVSVESNTTVLSTNVESNTNVLLGNVESNTTVLSGNDQTAIQKKKILLAPSFFGPKKK</sequence>
<dbReference type="InterPro" id="IPR047007">
    <property type="entry name" value="XRN1_D1_sf"/>
</dbReference>
<feature type="compositionally biased region" description="Basic and acidic residues" evidence="14">
    <location>
        <begin position="1216"/>
        <end position="1230"/>
    </location>
</feature>
<dbReference type="Gene3D" id="1.25.40.1050">
    <property type="match status" value="1"/>
</dbReference>
<organism evidence="20">
    <name type="scientific">Hydra vulgaris</name>
    <name type="common">Hydra</name>
    <name type="synonym">Hydra attenuata</name>
    <dbReference type="NCBI Taxonomy" id="6087"/>
    <lineage>
        <taxon>Eukaryota</taxon>
        <taxon>Metazoa</taxon>
        <taxon>Cnidaria</taxon>
        <taxon>Hydrozoa</taxon>
        <taxon>Hydroidolina</taxon>
        <taxon>Anthoathecata</taxon>
        <taxon>Aplanulata</taxon>
        <taxon>Hydridae</taxon>
        <taxon>Hydra</taxon>
    </lineage>
</organism>
<dbReference type="GO" id="GO:0003723">
    <property type="term" value="F:RNA binding"/>
    <property type="evidence" value="ECO:0007669"/>
    <property type="project" value="TreeGrafter"/>
</dbReference>
<keyword evidence="5" id="KW-0698">rRNA processing</keyword>
<name>T2MAC8_HYDVU</name>
<dbReference type="Pfam" id="PF17846">
    <property type="entry name" value="XRN_M"/>
    <property type="match status" value="1"/>
</dbReference>
<feature type="region of interest" description="Disordered" evidence="14">
    <location>
        <begin position="1281"/>
        <end position="1321"/>
    </location>
</feature>
<dbReference type="InterPro" id="IPR027073">
    <property type="entry name" value="5_3_exoribonuclease"/>
</dbReference>
<keyword evidence="6" id="KW-0507">mRNA processing</keyword>
<feature type="domain" description="Exoribonuclease Xrn1 D2/D3" evidence="19">
    <location>
        <begin position="863"/>
        <end position="1081"/>
    </location>
</feature>
<evidence type="ECO:0000256" key="2">
    <source>
        <dbReference type="ARBA" id="ARBA00006994"/>
    </source>
</evidence>
<feature type="domain" description="5'-3' exoribonuclease 1 SH3-like" evidence="17">
    <location>
        <begin position="1105"/>
        <end position="1177"/>
    </location>
</feature>
<feature type="domain" description="5'-3' exoribonuclease 1 D1" evidence="18">
    <location>
        <begin position="670"/>
        <end position="849"/>
    </location>
</feature>
<accession>T2MAC8</accession>
<dbReference type="GO" id="GO:0006364">
    <property type="term" value="P:rRNA processing"/>
    <property type="evidence" value="ECO:0007669"/>
    <property type="project" value="UniProtKB-KW"/>
</dbReference>
<feature type="compositionally biased region" description="Polar residues" evidence="14">
    <location>
        <begin position="1239"/>
        <end position="1248"/>
    </location>
</feature>
<feature type="region of interest" description="Disordered" evidence="14">
    <location>
        <begin position="1203"/>
        <end position="1269"/>
    </location>
</feature>
<dbReference type="Pfam" id="PF03159">
    <property type="entry name" value="XRN_N"/>
    <property type="match status" value="1"/>
</dbReference>
<dbReference type="Gene3D" id="2.30.30.750">
    <property type="match status" value="1"/>
</dbReference>
<evidence type="ECO:0000256" key="12">
    <source>
        <dbReference type="ARBA" id="ARBA00023242"/>
    </source>
</evidence>
<dbReference type="GO" id="GO:0016075">
    <property type="term" value="P:rRNA catabolic process"/>
    <property type="evidence" value="ECO:0007669"/>
    <property type="project" value="TreeGrafter"/>
</dbReference>
<keyword evidence="11" id="KW-0804">Transcription</keyword>
<dbReference type="GO" id="GO:0004534">
    <property type="term" value="F:5'-3' RNA exonuclease activity"/>
    <property type="evidence" value="ECO:0007669"/>
    <property type="project" value="TreeGrafter"/>
</dbReference>
<comment type="function">
    <text evidence="13">Possesses 5'-&gt;3' exoribonuclease activity. Required for the processing of nuclear mRNA and rRNA precursors. May promote the termination of transcription by RNA polymerase II. Essential for vegetative cell growth and chromosome segregation.</text>
</comment>
<evidence type="ECO:0000256" key="3">
    <source>
        <dbReference type="ARBA" id="ARBA00013845"/>
    </source>
</evidence>
<evidence type="ECO:0000259" key="15">
    <source>
        <dbReference type="Pfam" id="PF03159"/>
    </source>
</evidence>
<evidence type="ECO:0000256" key="13">
    <source>
        <dbReference type="ARBA" id="ARBA00046137"/>
    </source>
</evidence>
<dbReference type="CDD" id="cd18673">
    <property type="entry name" value="PIN_XRN1-2-like"/>
    <property type="match status" value="1"/>
</dbReference>
<dbReference type="Pfam" id="PF18129">
    <property type="entry name" value="SH3_12"/>
    <property type="match status" value="1"/>
</dbReference>